<proteinExistence type="predicted"/>
<protein>
    <submittedName>
        <fullName evidence="1">Uncharacterized protein</fullName>
    </submittedName>
</protein>
<keyword evidence="2" id="KW-1185">Reference proteome</keyword>
<gene>
    <name evidence="1" type="ORF">EJ03DRAFT_160597</name>
</gene>
<sequence length="123" mass="13561">MKGPRGHGSYASLRARLLFSSQTFISHLGRLRITLDPWNTATAAWPRKQCRRIGRLLTLGFADAVCTCSLSYTFTLATPAPQISPKQNQNNLISWTSVMRGSSRDSSRDSSATACIVEIWALS</sequence>
<name>A0A6G1L387_9PEZI</name>
<dbReference type="EMBL" id="ML995860">
    <property type="protein sequence ID" value="KAF2767160.1"/>
    <property type="molecule type" value="Genomic_DNA"/>
</dbReference>
<organism evidence="1 2">
    <name type="scientific">Teratosphaeria nubilosa</name>
    <dbReference type="NCBI Taxonomy" id="161662"/>
    <lineage>
        <taxon>Eukaryota</taxon>
        <taxon>Fungi</taxon>
        <taxon>Dikarya</taxon>
        <taxon>Ascomycota</taxon>
        <taxon>Pezizomycotina</taxon>
        <taxon>Dothideomycetes</taxon>
        <taxon>Dothideomycetidae</taxon>
        <taxon>Mycosphaerellales</taxon>
        <taxon>Teratosphaeriaceae</taxon>
        <taxon>Teratosphaeria</taxon>
    </lineage>
</organism>
<evidence type="ECO:0000313" key="2">
    <source>
        <dbReference type="Proteomes" id="UP000799436"/>
    </source>
</evidence>
<evidence type="ECO:0000313" key="1">
    <source>
        <dbReference type="EMBL" id="KAF2767160.1"/>
    </source>
</evidence>
<dbReference type="Proteomes" id="UP000799436">
    <property type="component" value="Unassembled WGS sequence"/>
</dbReference>
<reference evidence="1" key="1">
    <citation type="journal article" date="2020" name="Stud. Mycol.">
        <title>101 Dothideomycetes genomes: a test case for predicting lifestyles and emergence of pathogens.</title>
        <authorList>
            <person name="Haridas S."/>
            <person name="Albert R."/>
            <person name="Binder M."/>
            <person name="Bloem J."/>
            <person name="Labutti K."/>
            <person name="Salamov A."/>
            <person name="Andreopoulos B."/>
            <person name="Baker S."/>
            <person name="Barry K."/>
            <person name="Bills G."/>
            <person name="Bluhm B."/>
            <person name="Cannon C."/>
            <person name="Castanera R."/>
            <person name="Culley D."/>
            <person name="Daum C."/>
            <person name="Ezra D."/>
            <person name="Gonzalez J."/>
            <person name="Henrissat B."/>
            <person name="Kuo A."/>
            <person name="Liang C."/>
            <person name="Lipzen A."/>
            <person name="Lutzoni F."/>
            <person name="Magnuson J."/>
            <person name="Mondo S."/>
            <person name="Nolan M."/>
            <person name="Ohm R."/>
            <person name="Pangilinan J."/>
            <person name="Park H.-J."/>
            <person name="Ramirez L."/>
            <person name="Alfaro M."/>
            <person name="Sun H."/>
            <person name="Tritt A."/>
            <person name="Yoshinaga Y."/>
            <person name="Zwiers L.-H."/>
            <person name="Turgeon B."/>
            <person name="Goodwin S."/>
            <person name="Spatafora J."/>
            <person name="Crous P."/>
            <person name="Grigoriev I."/>
        </authorList>
    </citation>
    <scope>NUCLEOTIDE SEQUENCE</scope>
    <source>
        <strain evidence="1">CBS 116005</strain>
    </source>
</reference>
<dbReference type="AlphaFoldDB" id="A0A6G1L387"/>
<accession>A0A6G1L387</accession>